<dbReference type="Proteomes" id="UP000490939">
    <property type="component" value="Unassembled WGS sequence"/>
</dbReference>
<evidence type="ECO:0000313" key="3">
    <source>
        <dbReference type="Proteomes" id="UP000490939"/>
    </source>
</evidence>
<dbReference type="EMBL" id="WNWR01000530">
    <property type="protein sequence ID" value="KAE9975368.1"/>
    <property type="molecule type" value="Genomic_DNA"/>
</dbReference>
<organism evidence="2 3">
    <name type="scientific">Venturia inaequalis</name>
    <name type="common">Apple scab fungus</name>
    <dbReference type="NCBI Taxonomy" id="5025"/>
    <lineage>
        <taxon>Eukaryota</taxon>
        <taxon>Fungi</taxon>
        <taxon>Dikarya</taxon>
        <taxon>Ascomycota</taxon>
        <taxon>Pezizomycotina</taxon>
        <taxon>Dothideomycetes</taxon>
        <taxon>Pleosporomycetidae</taxon>
        <taxon>Venturiales</taxon>
        <taxon>Venturiaceae</taxon>
        <taxon>Venturia</taxon>
    </lineage>
</organism>
<protein>
    <submittedName>
        <fullName evidence="2">Uncharacterized protein</fullName>
    </submittedName>
</protein>
<sequence>MEGGGGDDDDGGGGDGGDADADATTEPPHQTTTPNNEDMLFNGEHETSTEHRERKEKQRVTWFNGVDGEVSAVKEFEYHDRPRLIAGSEGDGWARSRIS</sequence>
<reference evidence="2 3" key="1">
    <citation type="submission" date="2019-07" db="EMBL/GenBank/DDBJ databases">
        <title>Venturia inaequalis Genome Resource.</title>
        <authorList>
            <person name="Lichtner F.J."/>
        </authorList>
    </citation>
    <scope>NUCLEOTIDE SEQUENCE [LARGE SCALE GENOMIC DNA]</scope>
    <source>
        <strain evidence="2 3">DMI_063113</strain>
    </source>
</reference>
<keyword evidence="3" id="KW-1185">Reference proteome</keyword>
<dbReference type="AlphaFoldDB" id="A0A8H3YXD0"/>
<name>A0A8H3YXD0_VENIN</name>
<accession>A0A8H3YXD0</accession>
<gene>
    <name evidence="2" type="ORF">EG327_008493</name>
</gene>
<proteinExistence type="predicted"/>
<evidence type="ECO:0000256" key="1">
    <source>
        <dbReference type="SAM" id="MobiDB-lite"/>
    </source>
</evidence>
<feature type="compositionally biased region" description="Acidic residues" evidence="1">
    <location>
        <begin position="1"/>
        <end position="23"/>
    </location>
</feature>
<comment type="caution">
    <text evidence="2">The sequence shown here is derived from an EMBL/GenBank/DDBJ whole genome shotgun (WGS) entry which is preliminary data.</text>
</comment>
<feature type="compositionally biased region" description="Polar residues" evidence="1">
    <location>
        <begin position="27"/>
        <end position="36"/>
    </location>
</feature>
<feature type="region of interest" description="Disordered" evidence="1">
    <location>
        <begin position="1"/>
        <end position="57"/>
    </location>
</feature>
<evidence type="ECO:0000313" key="2">
    <source>
        <dbReference type="EMBL" id="KAE9975368.1"/>
    </source>
</evidence>
<feature type="compositionally biased region" description="Basic and acidic residues" evidence="1">
    <location>
        <begin position="43"/>
        <end position="57"/>
    </location>
</feature>